<dbReference type="PROSITE" id="PS51257">
    <property type="entry name" value="PROKAR_LIPOPROTEIN"/>
    <property type="match status" value="1"/>
</dbReference>
<evidence type="ECO:0000256" key="2">
    <source>
        <dbReference type="SAM" id="SignalP"/>
    </source>
</evidence>
<keyword evidence="2" id="KW-0732">Signal</keyword>
<feature type="signal peptide" evidence="2">
    <location>
        <begin position="1"/>
        <end position="16"/>
    </location>
</feature>
<protein>
    <recommendedName>
        <fullName evidence="5">Lipoprotein</fullName>
    </recommendedName>
</protein>
<reference evidence="3" key="2">
    <citation type="submission" date="2023-03" db="EMBL/GenBank/DDBJ databases">
        <authorList>
            <person name="Vazquez L."/>
            <person name="Rodriguez J."/>
            <person name="Mayo B."/>
            <person name="Florez A.B."/>
        </authorList>
    </citation>
    <scope>NUCLEOTIDE SEQUENCE</scope>
    <source>
        <strain evidence="3">5A3I</strain>
    </source>
</reference>
<feature type="compositionally biased region" description="Polar residues" evidence="1">
    <location>
        <begin position="170"/>
        <end position="180"/>
    </location>
</feature>
<name>A0AAW7AE32_9STAP</name>
<dbReference type="RefSeq" id="WP_285322800.1">
    <property type="nucleotide sequence ID" value="NZ_JARGCK010000002.1"/>
</dbReference>
<feature type="region of interest" description="Disordered" evidence="1">
    <location>
        <begin position="19"/>
        <end position="106"/>
    </location>
</feature>
<feature type="compositionally biased region" description="Low complexity" evidence="1">
    <location>
        <begin position="85"/>
        <end position="95"/>
    </location>
</feature>
<evidence type="ECO:0000313" key="4">
    <source>
        <dbReference type="Proteomes" id="UP001174037"/>
    </source>
</evidence>
<feature type="compositionally biased region" description="Low complexity" evidence="1">
    <location>
        <begin position="56"/>
        <end position="77"/>
    </location>
</feature>
<comment type="caution">
    <text evidence="3">The sequence shown here is derived from an EMBL/GenBank/DDBJ whole genome shotgun (WGS) entry which is preliminary data.</text>
</comment>
<accession>A0AAW7AE32</accession>
<dbReference type="AlphaFoldDB" id="A0AAW7AE32"/>
<evidence type="ECO:0000256" key="1">
    <source>
        <dbReference type="SAM" id="MobiDB-lite"/>
    </source>
</evidence>
<dbReference type="Proteomes" id="UP001174037">
    <property type="component" value="Unassembled WGS sequence"/>
</dbReference>
<organism evidence="3 4">
    <name type="scientific">Staphylococcus equorum</name>
    <dbReference type="NCBI Taxonomy" id="246432"/>
    <lineage>
        <taxon>Bacteria</taxon>
        <taxon>Bacillati</taxon>
        <taxon>Bacillota</taxon>
        <taxon>Bacilli</taxon>
        <taxon>Bacillales</taxon>
        <taxon>Staphylococcaceae</taxon>
        <taxon>Staphylococcus</taxon>
    </lineage>
</organism>
<feature type="compositionally biased region" description="Basic and acidic residues" evidence="1">
    <location>
        <begin position="26"/>
        <end position="55"/>
    </location>
</feature>
<proteinExistence type="predicted"/>
<sequence>MKKFFVLFLMSFLVLAACSNENDSNSDEKKSEASENKSEKKKNDDDKNKESDESNSKVSNKEQNNTSNDTQSSNEASAENEELNQDVNQNNNQQNRALTKDEITQKMKNGVNVNGMVDADGDTWYQAPGNGDVVGYNKPDGAQCTVGGCVTPEQQQQMETDSEDSETENTGDVNAEINSAETEDEYINALRKKYNGGLSSGEIQTKHAIEEGYYDGDDADEVYNEIEQREAEVDSGKYDHYKE</sequence>
<feature type="chain" id="PRO_5043487934" description="Lipoprotein" evidence="2">
    <location>
        <begin position="17"/>
        <end position="243"/>
    </location>
</feature>
<dbReference type="EMBL" id="JARGCK010000002">
    <property type="protein sequence ID" value="MDK9864857.1"/>
    <property type="molecule type" value="Genomic_DNA"/>
</dbReference>
<evidence type="ECO:0008006" key="5">
    <source>
        <dbReference type="Google" id="ProtNLM"/>
    </source>
</evidence>
<gene>
    <name evidence="3" type="ORF">P1A27_02605</name>
</gene>
<feature type="region of interest" description="Disordered" evidence="1">
    <location>
        <begin position="153"/>
        <end position="180"/>
    </location>
</feature>
<feature type="compositionally biased region" description="Acidic residues" evidence="1">
    <location>
        <begin position="160"/>
        <end position="169"/>
    </location>
</feature>
<evidence type="ECO:0000313" key="3">
    <source>
        <dbReference type="EMBL" id="MDK9864857.1"/>
    </source>
</evidence>
<reference evidence="3" key="1">
    <citation type="journal article" date="2023" name="Int. J. Mol. Sci.">
        <title>Antibiotic Resistance/Susceptibility Profiles of Staphylococcus equorum Strains from Cheese, and Genome Analysis for Antibiotic Resistance Genes.</title>
        <authorList>
            <person name="Vazquez L."/>
            <person name="Srednik M.E."/>
            <person name="Rodriguez J."/>
            <person name="Florez A.B."/>
            <person name="Mayo B."/>
        </authorList>
    </citation>
    <scope>NUCLEOTIDE SEQUENCE</scope>
    <source>
        <strain evidence="3">5A3I</strain>
    </source>
</reference>